<dbReference type="PANTHER" id="PTHR21015">
    <property type="entry name" value="UDP-N-ACETYLGLUCOSAMINE--N-ACETYLMURAMYL-(PENTAPEPTIDE) PYROPHOSPHORYL-UNDECAPRENOL N-ACETYLGLUCOSAMINE TRANSFERASE 1"/>
    <property type="match status" value="1"/>
</dbReference>
<name>R4Z2J6_9ACTN</name>
<proteinExistence type="predicted"/>
<accession>R4Z2J6</accession>
<feature type="active site" description="Proton acceptor" evidence="1">
    <location>
        <position position="23"/>
    </location>
</feature>
<dbReference type="Gene3D" id="3.40.50.11190">
    <property type="match status" value="1"/>
</dbReference>
<evidence type="ECO:0000256" key="1">
    <source>
        <dbReference type="PIRSR" id="PIRSR620023-1"/>
    </source>
</evidence>
<dbReference type="EMBL" id="CANL01000045">
    <property type="protein sequence ID" value="CCM64870.1"/>
    <property type="molecule type" value="Genomic_DNA"/>
</dbReference>
<comment type="caution">
    <text evidence="3">The sequence shown here is derived from an EMBL/GenBank/DDBJ whole genome shotgun (WGS) entry which is preliminary data.</text>
</comment>
<dbReference type="STRING" id="1229780.BN381_50012"/>
<keyword evidence="4" id="KW-1185">Reference proteome</keyword>
<dbReference type="eggNOG" id="COG3980">
    <property type="taxonomic scope" value="Bacteria"/>
</dbReference>
<feature type="binding site" evidence="2">
    <location>
        <position position="287"/>
    </location>
    <ligand>
        <name>substrate</name>
    </ligand>
</feature>
<evidence type="ECO:0000313" key="4">
    <source>
        <dbReference type="Proteomes" id="UP000018291"/>
    </source>
</evidence>
<feature type="binding site" evidence="2">
    <location>
        <position position="180"/>
    </location>
    <ligand>
        <name>substrate</name>
    </ligand>
</feature>
<dbReference type="PANTHER" id="PTHR21015:SF22">
    <property type="entry name" value="GLYCOSYLTRANSFERASE"/>
    <property type="match status" value="1"/>
</dbReference>
<dbReference type="InterPro" id="IPR020023">
    <property type="entry name" value="PseG"/>
</dbReference>
<dbReference type="Gene3D" id="3.40.50.2000">
    <property type="entry name" value="Glycogen Phosphorylase B"/>
    <property type="match status" value="1"/>
</dbReference>
<organism evidence="3 4">
    <name type="scientific">Candidatus Neomicrothrix parvicella RN1</name>
    <dbReference type="NCBI Taxonomy" id="1229780"/>
    <lineage>
        <taxon>Bacteria</taxon>
        <taxon>Bacillati</taxon>
        <taxon>Actinomycetota</taxon>
        <taxon>Acidimicrobiia</taxon>
        <taxon>Acidimicrobiales</taxon>
        <taxon>Microthrixaceae</taxon>
        <taxon>Candidatus Neomicrothrix</taxon>
    </lineage>
</organism>
<gene>
    <name evidence="3" type="ORF">BN381_50012</name>
</gene>
<dbReference type="AlphaFoldDB" id="R4Z2J6"/>
<dbReference type="HOGENOM" id="CLU_023406_0_0_11"/>
<evidence type="ECO:0000313" key="3">
    <source>
        <dbReference type="EMBL" id="CCM64870.1"/>
    </source>
</evidence>
<evidence type="ECO:0000256" key="2">
    <source>
        <dbReference type="PIRSR" id="PIRSR620023-2"/>
    </source>
</evidence>
<sequence length="372" mass="40434">MIDVTPLRVAFRADASIEIGTGHVMRCLTLAYILREQGADCSFICRSHPGHLLSLIRTHGFAAHSLPVVDIRSSATDQERFPYADWLGADWVEDADQTLAVLGPVQVDWLIADHYAIDERWEKRVRNSASKLLVLDDLANRPHACDLLLDQTLGRSSADYNDYVPSRCVVLAGPEYALLRPDFASLRAVSLERRASPRLVHLLITMGGVDKANATSRVLASLASCALPMDCRITVVMGAQAPWIREVRKRADDLPWPTEVRVDVRDMAHLMTNSDLMIGAAGSTVWEACCLGLPSLLASLAENQRTIAEALEAAGAAKTATISTVAAGMDWFLTPEASTPSKLSDLSRAAARVTHGRGASIVGQMLTMRGQL</sequence>
<dbReference type="GO" id="GO:0016757">
    <property type="term" value="F:glycosyltransferase activity"/>
    <property type="evidence" value="ECO:0007669"/>
    <property type="project" value="TreeGrafter"/>
</dbReference>
<protein>
    <submittedName>
        <fullName evidence="3">Putative pseudaminic acid biosynthesis-associated protein</fullName>
    </submittedName>
</protein>
<dbReference type="NCBIfam" id="TIGR03590">
    <property type="entry name" value="PseG"/>
    <property type="match status" value="1"/>
</dbReference>
<dbReference type="SUPFAM" id="SSF53756">
    <property type="entry name" value="UDP-Glycosyltransferase/glycogen phosphorylase"/>
    <property type="match status" value="1"/>
</dbReference>
<reference evidence="3 4" key="1">
    <citation type="journal article" date="2013" name="ISME J.">
        <title>Metabolic model for the filamentous 'Candidatus Microthrix parvicella' based on genomic and metagenomic analyses.</title>
        <authorList>
            <person name="Jon McIlroy S."/>
            <person name="Kristiansen R."/>
            <person name="Albertsen M."/>
            <person name="Michael Karst S."/>
            <person name="Rossetti S."/>
            <person name="Lund Nielsen J."/>
            <person name="Tandoi V."/>
            <person name="James Seviour R."/>
            <person name="Nielsen P.H."/>
        </authorList>
    </citation>
    <scope>NUCLEOTIDE SEQUENCE [LARGE SCALE GENOMIC DNA]</scope>
    <source>
        <strain evidence="3 4">RN1</strain>
    </source>
</reference>
<dbReference type="Proteomes" id="UP000018291">
    <property type="component" value="Unassembled WGS sequence"/>
</dbReference>